<comment type="catalytic activity">
    <reaction evidence="8">
        <text>L-isoleucine + 2-oxoglutarate = (S)-3-methyl-2-oxopentanoate + L-glutamate</text>
        <dbReference type="Rhea" id="RHEA:24801"/>
        <dbReference type="ChEBI" id="CHEBI:16810"/>
        <dbReference type="ChEBI" id="CHEBI:29985"/>
        <dbReference type="ChEBI" id="CHEBI:35146"/>
        <dbReference type="ChEBI" id="CHEBI:58045"/>
        <dbReference type="EC" id="2.6.1.42"/>
    </reaction>
</comment>
<dbReference type="EC" id="2.6.1.42" evidence="8"/>
<comment type="catalytic activity">
    <reaction evidence="8">
        <text>L-leucine + 2-oxoglutarate = 4-methyl-2-oxopentanoate + L-glutamate</text>
        <dbReference type="Rhea" id="RHEA:18321"/>
        <dbReference type="ChEBI" id="CHEBI:16810"/>
        <dbReference type="ChEBI" id="CHEBI:17865"/>
        <dbReference type="ChEBI" id="CHEBI:29985"/>
        <dbReference type="ChEBI" id="CHEBI:57427"/>
        <dbReference type="EC" id="2.6.1.42"/>
    </reaction>
</comment>
<keyword evidence="4 8" id="KW-0808">Transferase</keyword>
<evidence type="ECO:0000256" key="1">
    <source>
        <dbReference type="ARBA" id="ARBA00001933"/>
    </source>
</evidence>
<comment type="similarity">
    <text evidence="2 6">Belongs to the class-IV pyridoxal-phosphate-dependent aminotransferase family.</text>
</comment>
<dbReference type="NCBIfam" id="TIGR01123">
    <property type="entry name" value="ilvE_II"/>
    <property type="match status" value="1"/>
</dbReference>
<dbReference type="PANTHER" id="PTHR42825">
    <property type="entry name" value="AMINO ACID AMINOTRANSFERASE"/>
    <property type="match status" value="1"/>
</dbReference>
<gene>
    <name evidence="9" type="ORF">CUMW_209400</name>
</gene>
<dbReference type="InterPro" id="IPR036038">
    <property type="entry name" value="Aminotransferase-like"/>
</dbReference>
<evidence type="ECO:0000256" key="6">
    <source>
        <dbReference type="RuleBase" id="RU004106"/>
    </source>
</evidence>
<dbReference type="Proteomes" id="UP000236630">
    <property type="component" value="Unassembled WGS sequence"/>
</dbReference>
<dbReference type="InterPro" id="IPR001544">
    <property type="entry name" value="Aminotrans_IV"/>
</dbReference>
<dbReference type="NCBIfam" id="NF009897">
    <property type="entry name" value="PRK13357.1"/>
    <property type="match status" value="1"/>
</dbReference>
<dbReference type="GO" id="GO:0009082">
    <property type="term" value="P:branched-chain amino acid biosynthetic process"/>
    <property type="evidence" value="ECO:0007669"/>
    <property type="project" value="UniProtKB-KW"/>
</dbReference>
<dbReference type="InterPro" id="IPR043131">
    <property type="entry name" value="BCAT-like_N"/>
</dbReference>
<dbReference type="EMBL" id="BDQV01000267">
    <property type="protein sequence ID" value="GAY61364.1"/>
    <property type="molecule type" value="Genomic_DNA"/>
</dbReference>
<dbReference type="PROSITE" id="PS00770">
    <property type="entry name" value="AA_TRANSFER_CLASS_4"/>
    <property type="match status" value="1"/>
</dbReference>
<dbReference type="CDD" id="cd01557">
    <property type="entry name" value="BCAT_beta_family"/>
    <property type="match status" value="1"/>
</dbReference>
<dbReference type="PANTHER" id="PTHR42825:SF28">
    <property type="entry name" value="BRANCHED-CHAIN-AMINO-ACID AMINOTRANSFERASE 7-RELATED"/>
    <property type="match status" value="1"/>
</dbReference>
<accession>A0A2H5Q9P5</accession>
<dbReference type="InterPro" id="IPR018300">
    <property type="entry name" value="Aminotrans_IV_CS"/>
</dbReference>
<proteinExistence type="inferred from homology"/>
<dbReference type="Gene3D" id="3.30.470.10">
    <property type="match status" value="1"/>
</dbReference>
<evidence type="ECO:0000256" key="3">
    <source>
        <dbReference type="ARBA" id="ARBA00022576"/>
    </source>
</evidence>
<organism evidence="9 10">
    <name type="scientific">Citrus unshiu</name>
    <name type="common">Satsuma mandarin</name>
    <name type="synonym">Citrus nobilis var. unshiu</name>
    <dbReference type="NCBI Taxonomy" id="55188"/>
    <lineage>
        <taxon>Eukaryota</taxon>
        <taxon>Viridiplantae</taxon>
        <taxon>Streptophyta</taxon>
        <taxon>Embryophyta</taxon>
        <taxon>Tracheophyta</taxon>
        <taxon>Spermatophyta</taxon>
        <taxon>Magnoliopsida</taxon>
        <taxon>eudicotyledons</taxon>
        <taxon>Gunneridae</taxon>
        <taxon>Pentapetalae</taxon>
        <taxon>rosids</taxon>
        <taxon>malvids</taxon>
        <taxon>Sapindales</taxon>
        <taxon>Rutaceae</taxon>
        <taxon>Aurantioideae</taxon>
        <taxon>Citrus</taxon>
    </lineage>
</organism>
<evidence type="ECO:0000256" key="4">
    <source>
        <dbReference type="ARBA" id="ARBA00022679"/>
    </source>
</evidence>
<evidence type="ECO:0000256" key="2">
    <source>
        <dbReference type="ARBA" id="ARBA00009320"/>
    </source>
</evidence>
<keyword evidence="8" id="KW-0100">Branched-chain amino acid biosynthesis</keyword>
<sequence length="462" mass="51342">MFRATDFLGKCSKPSRIGSLLSKIRHQSRDTRAVQAYEPNVDRYHINGEYAKVDWCELGNKEVSPSSEIVNHGLSSLSLCKSFALSPSPQRQTMLPASDCFKRIHTKASPQSAMNDCELSNDHSDVVEEYANLKWDELGFCLIPVDYMYVMKCSKEKNFSHGILTRFGRLEMNPSSGILNYGQGVFEGLKAYRTEDGRILLFRPEQNALRMQMGADRLRMPSPTIEQFVDAVKHTVVANKQWVPPPGKGSLYIRPLLMGSGPVLGATPAPDYTFLAFASPVGNYHKGYLNLVVEEKFYRAFPGGTGGVKAIVNYSTVFKPVAEAKAKGFSDVLFLDVKTAKYIEEVSTSNIFFLKGNVISTPATDGTILPGITRKSVIEIAQILGYQVEERAVAVEELFDSEEVFCTGTAMVVNPVNSITYQGKRIEYKTGPETVAQKLYEMLVGIQTGRIEDKMGWTVELN</sequence>
<comment type="caution">
    <text evidence="9">The sequence shown here is derived from an EMBL/GenBank/DDBJ whole genome shotgun (WGS) entry which is preliminary data.</text>
</comment>
<dbReference type="InterPro" id="IPR005786">
    <property type="entry name" value="B_amino_transII"/>
</dbReference>
<comment type="cofactor">
    <cofactor evidence="1 7">
        <name>pyridoxal 5'-phosphate</name>
        <dbReference type="ChEBI" id="CHEBI:597326"/>
    </cofactor>
</comment>
<dbReference type="GO" id="GO:0052654">
    <property type="term" value="F:L-leucine-2-oxoglutarate transaminase activity"/>
    <property type="evidence" value="ECO:0007669"/>
    <property type="project" value="RHEA"/>
</dbReference>
<comment type="catalytic activity">
    <reaction evidence="8">
        <text>L-valine + 2-oxoglutarate = 3-methyl-2-oxobutanoate + L-glutamate</text>
        <dbReference type="Rhea" id="RHEA:24813"/>
        <dbReference type="ChEBI" id="CHEBI:11851"/>
        <dbReference type="ChEBI" id="CHEBI:16810"/>
        <dbReference type="ChEBI" id="CHEBI:29985"/>
        <dbReference type="ChEBI" id="CHEBI:57762"/>
        <dbReference type="EC" id="2.6.1.42"/>
    </reaction>
</comment>
<dbReference type="Pfam" id="PF01063">
    <property type="entry name" value="Aminotran_4"/>
    <property type="match status" value="1"/>
</dbReference>
<dbReference type="FunFam" id="3.20.10.10:FF:000003">
    <property type="entry name" value="Branched-chain-amino-acid aminotransferase"/>
    <property type="match status" value="1"/>
</dbReference>
<evidence type="ECO:0000256" key="5">
    <source>
        <dbReference type="ARBA" id="ARBA00022898"/>
    </source>
</evidence>
<evidence type="ECO:0000313" key="9">
    <source>
        <dbReference type="EMBL" id="GAY61364.1"/>
    </source>
</evidence>
<dbReference type="FunFam" id="3.30.470.10:FF:000003">
    <property type="entry name" value="Branched-chain-amino-acid aminotransferase"/>
    <property type="match status" value="1"/>
</dbReference>
<evidence type="ECO:0000313" key="10">
    <source>
        <dbReference type="Proteomes" id="UP000236630"/>
    </source>
</evidence>
<dbReference type="InterPro" id="IPR043132">
    <property type="entry name" value="BCAT-like_C"/>
</dbReference>
<dbReference type="GO" id="GO:0008652">
    <property type="term" value="P:amino acid biosynthetic process"/>
    <property type="evidence" value="ECO:0007669"/>
    <property type="project" value="UniProtKB-KW"/>
</dbReference>
<evidence type="ECO:0000256" key="8">
    <source>
        <dbReference type="RuleBase" id="RU004517"/>
    </source>
</evidence>
<keyword evidence="3 8" id="KW-0032">Aminotransferase</keyword>
<reference evidence="9 10" key="1">
    <citation type="journal article" date="2017" name="Front. Genet.">
        <title>Draft sequencing of the heterozygous diploid genome of Satsuma (Citrus unshiu Marc.) using a hybrid assembly approach.</title>
        <authorList>
            <person name="Shimizu T."/>
            <person name="Tanizawa Y."/>
            <person name="Mochizuki T."/>
            <person name="Nagasaki H."/>
            <person name="Yoshioka T."/>
            <person name="Toyoda A."/>
            <person name="Fujiyama A."/>
            <person name="Kaminuma E."/>
            <person name="Nakamura Y."/>
        </authorList>
    </citation>
    <scope>NUCLEOTIDE SEQUENCE [LARGE SCALE GENOMIC DNA]</scope>
    <source>
        <strain evidence="10">cv. Miyagawa wase</strain>
    </source>
</reference>
<keyword evidence="10" id="KW-1185">Reference proteome</keyword>
<dbReference type="GO" id="GO:0052655">
    <property type="term" value="F:L-valine-2-oxoglutarate transaminase activity"/>
    <property type="evidence" value="ECO:0007669"/>
    <property type="project" value="RHEA"/>
</dbReference>
<dbReference type="GO" id="GO:0005737">
    <property type="term" value="C:cytoplasm"/>
    <property type="evidence" value="ECO:0007669"/>
    <property type="project" value="UniProtKB-ARBA"/>
</dbReference>
<dbReference type="STRING" id="55188.A0A2H5Q9P5"/>
<keyword evidence="8" id="KW-0028">Amino-acid biosynthesis</keyword>
<protein>
    <recommendedName>
        <fullName evidence="8">Branched-chain-amino-acid aminotransferase</fullName>
        <ecNumber evidence="8">2.6.1.42</ecNumber>
    </recommendedName>
</protein>
<dbReference type="SUPFAM" id="SSF56752">
    <property type="entry name" value="D-aminoacid aminotransferase-like PLP-dependent enzymes"/>
    <property type="match status" value="1"/>
</dbReference>
<evidence type="ECO:0000256" key="7">
    <source>
        <dbReference type="RuleBase" id="RU004516"/>
    </source>
</evidence>
<dbReference type="Gene3D" id="3.20.10.10">
    <property type="entry name" value="D-amino Acid Aminotransferase, subunit A, domain 2"/>
    <property type="match status" value="1"/>
</dbReference>
<dbReference type="AlphaFoldDB" id="A0A2H5Q9P5"/>
<keyword evidence="5 7" id="KW-0663">Pyridoxal phosphate</keyword>
<name>A0A2H5Q9P5_CITUN</name>
<dbReference type="GO" id="GO:0052656">
    <property type="term" value="F:L-isoleucine-2-oxoglutarate transaminase activity"/>
    <property type="evidence" value="ECO:0007669"/>
    <property type="project" value="RHEA"/>
</dbReference>
<dbReference type="InterPro" id="IPR033939">
    <property type="entry name" value="BCAT_family"/>
</dbReference>